<evidence type="ECO:0000256" key="3">
    <source>
        <dbReference type="SAM" id="SignalP"/>
    </source>
</evidence>
<protein>
    <submittedName>
        <fullName evidence="4">Pneumovirus attachment glycoprotein G</fullName>
    </submittedName>
</protein>
<sequence>MQLSSLFTAHLRLSLFSRFVKAAVITTSLACAASINIQAANAQSARQTTAPSSTVTGDFNNVIQVPNQNNAQSSNTNNPVFNNISPLQTPANSEDDLSFNVSVGFSHDVTVSVGLLYQPGRTRSHQVRMQHLAEQTDLLKTQKEIAEAELQLLQMQIQAAEQQLQVSRTAAASVEVSNDAINY</sequence>
<feature type="compositionally biased region" description="Low complexity" evidence="2">
    <location>
        <begin position="68"/>
        <end position="78"/>
    </location>
</feature>
<organism evidence="4 5">
    <name type="scientific">Phormidesmis priestleyi Ana</name>
    <dbReference type="NCBI Taxonomy" id="1666911"/>
    <lineage>
        <taxon>Bacteria</taxon>
        <taxon>Bacillati</taxon>
        <taxon>Cyanobacteriota</taxon>
        <taxon>Cyanophyceae</taxon>
        <taxon>Leptolyngbyales</taxon>
        <taxon>Leptolyngbyaceae</taxon>
        <taxon>Phormidesmis</taxon>
    </lineage>
</organism>
<proteinExistence type="predicted"/>
<feature type="coiled-coil region" evidence="1">
    <location>
        <begin position="129"/>
        <end position="170"/>
    </location>
</feature>
<comment type="caution">
    <text evidence="4">The sequence shown here is derived from an EMBL/GenBank/DDBJ whole genome shotgun (WGS) entry which is preliminary data.</text>
</comment>
<keyword evidence="3" id="KW-0732">Signal</keyword>
<dbReference type="Proteomes" id="UP000050465">
    <property type="component" value="Unassembled WGS sequence"/>
</dbReference>
<evidence type="ECO:0000256" key="2">
    <source>
        <dbReference type="SAM" id="MobiDB-lite"/>
    </source>
</evidence>
<reference evidence="4 5" key="1">
    <citation type="submission" date="2015-09" db="EMBL/GenBank/DDBJ databases">
        <title>Identification and resolution of microdiversity through metagenomic sequencing of parallel consortia.</title>
        <authorList>
            <person name="Nelson W.C."/>
            <person name="Romine M.F."/>
            <person name="Lindemann S.R."/>
        </authorList>
    </citation>
    <scope>NUCLEOTIDE SEQUENCE [LARGE SCALE GENOMIC DNA]</scope>
    <source>
        <strain evidence="4">Ana</strain>
    </source>
</reference>
<dbReference type="AlphaFoldDB" id="A0A0P8BTS1"/>
<gene>
    <name evidence="4" type="ORF">HLUCCA11_22040</name>
</gene>
<evidence type="ECO:0000256" key="1">
    <source>
        <dbReference type="SAM" id="Coils"/>
    </source>
</evidence>
<name>A0A0P8BTS1_9CYAN</name>
<feature type="region of interest" description="Disordered" evidence="2">
    <location>
        <begin position="68"/>
        <end position="87"/>
    </location>
</feature>
<evidence type="ECO:0000313" key="4">
    <source>
        <dbReference type="EMBL" id="KPQ32201.1"/>
    </source>
</evidence>
<feature type="signal peptide" evidence="3">
    <location>
        <begin position="1"/>
        <end position="22"/>
    </location>
</feature>
<accession>A0A0P8BTS1</accession>
<evidence type="ECO:0000313" key="5">
    <source>
        <dbReference type="Proteomes" id="UP000050465"/>
    </source>
</evidence>
<dbReference type="EMBL" id="LJZR01000065">
    <property type="protein sequence ID" value="KPQ32201.1"/>
    <property type="molecule type" value="Genomic_DNA"/>
</dbReference>
<dbReference type="STRING" id="1666911.HLUCCA11_22040"/>
<keyword evidence="1" id="KW-0175">Coiled coil</keyword>
<feature type="chain" id="PRO_5006148583" evidence="3">
    <location>
        <begin position="23"/>
        <end position="183"/>
    </location>
</feature>